<keyword evidence="3" id="KW-0328">Glycosyltransferase</keyword>
<dbReference type="PANTHER" id="PTHR33908:SF3">
    <property type="entry name" value="UNDECAPRENYL PHOSPHATE-ALPHA-4-AMINO-4-DEOXY-L-ARABINOSE ARABINOSYL TRANSFERASE"/>
    <property type="match status" value="1"/>
</dbReference>
<dbReference type="GO" id="GO:0010041">
    <property type="term" value="P:response to iron(III) ion"/>
    <property type="evidence" value="ECO:0007669"/>
    <property type="project" value="TreeGrafter"/>
</dbReference>
<dbReference type="Pfam" id="PF02366">
    <property type="entry name" value="PMT"/>
    <property type="match status" value="1"/>
</dbReference>
<evidence type="ECO:0000313" key="12">
    <source>
        <dbReference type="Proteomes" id="UP000237351"/>
    </source>
</evidence>
<dbReference type="KEGG" id="naf:GQ61_04735"/>
<evidence type="ECO:0000256" key="5">
    <source>
        <dbReference type="ARBA" id="ARBA00022692"/>
    </source>
</evidence>
<keyword evidence="2" id="KW-1003">Cell membrane</keyword>
<dbReference type="RefSeq" id="WP_085784191.1">
    <property type="nucleotide sequence ID" value="NZ_CP008743.1"/>
</dbReference>
<dbReference type="GO" id="GO:0009103">
    <property type="term" value="P:lipopolysaccharide biosynthetic process"/>
    <property type="evidence" value="ECO:0007669"/>
    <property type="project" value="UniProtKB-ARBA"/>
</dbReference>
<protein>
    <recommendedName>
        <fullName evidence="13">Glycosyltransferase RgtA/B/C/D-like domain-containing protein</fullName>
    </recommendedName>
</protein>
<dbReference type="AlphaFoldDB" id="A0A1W6N4B6"/>
<feature type="transmembrane region" description="Helical" evidence="8">
    <location>
        <begin position="12"/>
        <end position="28"/>
    </location>
</feature>
<dbReference type="Proteomes" id="UP000237351">
    <property type="component" value="Chromosome"/>
</dbReference>
<feature type="transmembrane region" description="Helical" evidence="8">
    <location>
        <begin position="381"/>
        <end position="401"/>
    </location>
</feature>
<keyword evidence="7 8" id="KW-0472">Membrane</keyword>
<feature type="transmembrane region" description="Helical" evidence="8">
    <location>
        <begin position="135"/>
        <end position="158"/>
    </location>
</feature>
<feature type="transmembrane region" description="Helical" evidence="8">
    <location>
        <begin position="319"/>
        <end position="338"/>
    </location>
</feature>
<feature type="transmembrane region" description="Helical" evidence="8">
    <location>
        <begin position="290"/>
        <end position="313"/>
    </location>
</feature>
<evidence type="ECO:0000256" key="6">
    <source>
        <dbReference type="ARBA" id="ARBA00022989"/>
    </source>
</evidence>
<gene>
    <name evidence="11" type="ORF">GQ61_04735</name>
</gene>
<evidence type="ECO:0000256" key="8">
    <source>
        <dbReference type="SAM" id="Phobius"/>
    </source>
</evidence>
<dbReference type="InterPro" id="IPR050297">
    <property type="entry name" value="LipidA_mod_glycosyltrf_83"/>
</dbReference>
<feature type="transmembrane region" description="Helical" evidence="8">
    <location>
        <begin position="350"/>
        <end position="369"/>
    </location>
</feature>
<sequence>MTPIKTIKKDLISLVLIFGVFFGFNLGVRPLSTPDEGRYAEIPREMVASDDYVTPRLNGVKYFEKPPLMYWLGSLSLKVFGPKEWGLRLWPALFSLLSVLLVYLTGTWIYNRSVGWLSSLTLGTSLLFYSHSQILILDGAVSFFITLSLFSFILASLFPKKQTLALGMFYTAMAMATLSKGLIGAVIPGTIILIWTSVTKQWKTLGLAFKPWGIFLYLAIMLPWHILVSLKNPEFPYFYFIQEHLLRYTTTMHGRKQFFGFFILIAMLGWFPWIGFFGPVFKQYFKNAKLLLSSLKTDFFWLISAAFILAFYSVSKSQLIPYVLPVFPPLSLVLGKSLSTIKVPQFKAGFYVFLGISFILAALIPLVIVQRQIDYLPILPHIIIAIAILLLSPPLVFLLFLKKGPLKALYGIMMASFLLCVTVTQVWPTFENRSIKTLSDHLKSFLTSNDQVICYRRYYQDLPFYLNRIVNVVGWKGELEFGMDQEDTSAWMMQESDFRKLWQSHKKVYMVTRKESYDSLKSEGILELFPLAETKEDILVVNKEPL</sequence>
<feature type="domain" description="Aminoarabinose transferase C-terminal" evidence="10">
    <location>
        <begin position="442"/>
        <end position="525"/>
    </location>
</feature>
<proteinExistence type="predicted"/>
<dbReference type="STRING" id="1414854.GQ61_04735"/>
<keyword evidence="6 8" id="KW-1133">Transmembrane helix</keyword>
<comment type="subcellular location">
    <subcellularLocation>
        <location evidence="1">Cell membrane</location>
        <topology evidence="1">Multi-pass membrane protein</topology>
    </subcellularLocation>
</comment>
<dbReference type="PANTHER" id="PTHR33908">
    <property type="entry name" value="MANNOSYLTRANSFERASE YKCB-RELATED"/>
    <property type="match status" value="1"/>
</dbReference>
<evidence type="ECO:0000256" key="2">
    <source>
        <dbReference type="ARBA" id="ARBA00022475"/>
    </source>
</evidence>
<evidence type="ECO:0000259" key="10">
    <source>
        <dbReference type="Pfam" id="PF18583"/>
    </source>
</evidence>
<evidence type="ECO:0000256" key="1">
    <source>
        <dbReference type="ARBA" id="ARBA00004651"/>
    </source>
</evidence>
<evidence type="ECO:0000313" key="11">
    <source>
        <dbReference type="EMBL" id="ARN84720.1"/>
    </source>
</evidence>
<dbReference type="GO" id="GO:0016763">
    <property type="term" value="F:pentosyltransferase activity"/>
    <property type="evidence" value="ECO:0007669"/>
    <property type="project" value="TreeGrafter"/>
</dbReference>
<dbReference type="EMBL" id="CP008743">
    <property type="protein sequence ID" value="ARN84720.1"/>
    <property type="molecule type" value="Genomic_DNA"/>
</dbReference>
<evidence type="ECO:0000256" key="3">
    <source>
        <dbReference type="ARBA" id="ARBA00022676"/>
    </source>
</evidence>
<reference evidence="11 12" key="1">
    <citation type="submission" date="2014-06" db="EMBL/GenBank/DDBJ databases">
        <title>The genome of the endonuclear symbiont Nucleicultrix amoebiphila.</title>
        <authorList>
            <person name="Schulz F."/>
            <person name="Horn M."/>
        </authorList>
    </citation>
    <scope>NUCLEOTIDE SEQUENCE [LARGE SCALE GENOMIC DNA]</scope>
    <source>
        <strain evidence="11 12">FS5</strain>
    </source>
</reference>
<organism evidence="11 12">
    <name type="scientific">Candidatus Nucleicultrix amoebiphila FS5</name>
    <dbReference type="NCBI Taxonomy" id="1414854"/>
    <lineage>
        <taxon>Bacteria</taxon>
        <taxon>Pseudomonadati</taxon>
        <taxon>Pseudomonadota</taxon>
        <taxon>Alphaproteobacteria</taxon>
        <taxon>Holosporales</taxon>
        <taxon>Candidatus Nucleicultricaceae</taxon>
        <taxon>Candidatus Nucleicultrix</taxon>
    </lineage>
</organism>
<feature type="transmembrane region" description="Helical" evidence="8">
    <location>
        <begin position="89"/>
        <end position="110"/>
    </location>
</feature>
<accession>A0A1W6N4B6</accession>
<keyword evidence="4" id="KW-0808">Transferase</keyword>
<dbReference type="Pfam" id="PF18583">
    <property type="entry name" value="Arnt_C"/>
    <property type="match status" value="1"/>
</dbReference>
<evidence type="ECO:0000256" key="7">
    <source>
        <dbReference type="ARBA" id="ARBA00023136"/>
    </source>
</evidence>
<dbReference type="OrthoDB" id="9775035at2"/>
<evidence type="ECO:0000256" key="4">
    <source>
        <dbReference type="ARBA" id="ARBA00022679"/>
    </source>
</evidence>
<dbReference type="GO" id="GO:0006493">
    <property type="term" value="P:protein O-linked glycosylation"/>
    <property type="evidence" value="ECO:0007669"/>
    <property type="project" value="InterPro"/>
</dbReference>
<dbReference type="InterPro" id="IPR040845">
    <property type="entry name" value="Arnt_C"/>
</dbReference>
<evidence type="ECO:0000259" key="9">
    <source>
        <dbReference type="Pfam" id="PF02366"/>
    </source>
</evidence>
<feature type="transmembrane region" description="Helical" evidence="8">
    <location>
        <begin position="170"/>
        <end position="195"/>
    </location>
</feature>
<dbReference type="GO" id="GO:0000030">
    <property type="term" value="F:mannosyltransferase activity"/>
    <property type="evidence" value="ECO:0007669"/>
    <property type="project" value="InterPro"/>
</dbReference>
<keyword evidence="12" id="KW-1185">Reference proteome</keyword>
<dbReference type="InterPro" id="IPR003342">
    <property type="entry name" value="ArnT-like_N"/>
</dbReference>
<dbReference type="GO" id="GO:0005886">
    <property type="term" value="C:plasma membrane"/>
    <property type="evidence" value="ECO:0007669"/>
    <property type="project" value="UniProtKB-SubCell"/>
</dbReference>
<feature type="domain" description="ArnT-like N-terminal" evidence="9">
    <location>
        <begin position="12"/>
        <end position="235"/>
    </location>
</feature>
<feature type="transmembrane region" description="Helical" evidence="8">
    <location>
        <begin position="207"/>
        <end position="227"/>
    </location>
</feature>
<feature type="transmembrane region" description="Helical" evidence="8">
    <location>
        <begin position="258"/>
        <end position="278"/>
    </location>
</feature>
<name>A0A1W6N4B6_9PROT</name>
<keyword evidence="5 8" id="KW-0812">Transmembrane</keyword>
<feature type="transmembrane region" description="Helical" evidence="8">
    <location>
        <begin position="408"/>
        <end position="427"/>
    </location>
</feature>
<evidence type="ECO:0008006" key="13">
    <source>
        <dbReference type="Google" id="ProtNLM"/>
    </source>
</evidence>